<evidence type="ECO:0000313" key="3">
    <source>
        <dbReference type="EMBL" id="PTE22584.1"/>
    </source>
</evidence>
<proteinExistence type="predicted"/>
<gene>
    <name evidence="3" type="ORF">C5F48_06490</name>
</gene>
<dbReference type="EMBL" id="PZKG01000019">
    <property type="protein sequence ID" value="PTE22584.1"/>
    <property type="molecule type" value="Genomic_DNA"/>
</dbReference>
<keyword evidence="2" id="KW-1133">Transmembrane helix</keyword>
<sequence>MDTYSLLREFADSWMLLLLTAFFVGVVLWAWRPGSRRLHQDVANSIFRNDTKPASDGAKPSSGEART</sequence>
<dbReference type="RefSeq" id="WP_107663098.1">
    <property type="nucleotide sequence ID" value="NZ_PZKG01000019.1"/>
</dbReference>
<dbReference type="Proteomes" id="UP000241010">
    <property type="component" value="Unassembled WGS sequence"/>
</dbReference>
<evidence type="ECO:0000256" key="1">
    <source>
        <dbReference type="SAM" id="MobiDB-lite"/>
    </source>
</evidence>
<feature type="transmembrane region" description="Helical" evidence="2">
    <location>
        <begin position="14"/>
        <end position="31"/>
    </location>
</feature>
<dbReference type="AlphaFoldDB" id="A0A2T4JXE8"/>
<evidence type="ECO:0000256" key="2">
    <source>
        <dbReference type="SAM" id="Phobius"/>
    </source>
</evidence>
<dbReference type="OrthoDB" id="9801588at2"/>
<comment type="caution">
    <text evidence="3">The sequence shown here is derived from an EMBL/GenBank/DDBJ whole genome shotgun (WGS) entry which is preliminary data.</text>
</comment>
<feature type="region of interest" description="Disordered" evidence="1">
    <location>
        <begin position="48"/>
        <end position="67"/>
    </location>
</feature>
<name>A0A2T4JXE8_9RHOB</name>
<keyword evidence="2" id="KW-0472">Membrane</keyword>
<keyword evidence="4" id="KW-1185">Reference proteome</keyword>
<keyword evidence="2" id="KW-0812">Transmembrane</keyword>
<dbReference type="CDD" id="cd01324">
    <property type="entry name" value="cbb3_Oxidase_CcoQ"/>
    <property type="match status" value="1"/>
</dbReference>
<organism evidence="3 4">
    <name type="scientific">Cereibacter changlensis JA139</name>
    <dbReference type="NCBI Taxonomy" id="1188249"/>
    <lineage>
        <taxon>Bacteria</taxon>
        <taxon>Pseudomonadati</taxon>
        <taxon>Pseudomonadota</taxon>
        <taxon>Alphaproteobacteria</taxon>
        <taxon>Rhodobacterales</taxon>
        <taxon>Paracoccaceae</taxon>
        <taxon>Cereibacter</taxon>
    </lineage>
</organism>
<protein>
    <submittedName>
        <fullName evidence="3">CcoQ/FixQ family Cbb3-type cytochrome c oxidase assembly chaperone</fullName>
    </submittedName>
</protein>
<dbReference type="InterPro" id="IPR008621">
    <property type="entry name" value="Cbb3-typ_cyt_oxidase_comp"/>
</dbReference>
<evidence type="ECO:0000313" key="4">
    <source>
        <dbReference type="Proteomes" id="UP000241010"/>
    </source>
</evidence>
<reference evidence="3 4" key="1">
    <citation type="submission" date="2018-03" db="EMBL/GenBank/DDBJ databases">
        <title>Cereibacter changlensis.</title>
        <authorList>
            <person name="Meyer T.E."/>
            <person name="Miller S."/>
            <person name="Lodha T."/>
            <person name="Gandham S."/>
            <person name="Chintalapati S."/>
            <person name="Chintalapati V.R."/>
        </authorList>
    </citation>
    <scope>NUCLEOTIDE SEQUENCE [LARGE SCALE GENOMIC DNA]</scope>
    <source>
        <strain evidence="3 4">JA139</strain>
    </source>
</reference>
<dbReference type="Pfam" id="PF05545">
    <property type="entry name" value="FixQ"/>
    <property type="match status" value="1"/>
</dbReference>
<accession>A0A2T4JXE8</accession>